<evidence type="ECO:0000313" key="3">
    <source>
        <dbReference type="Proteomes" id="UP000007842"/>
    </source>
</evidence>
<dbReference type="PANTHER" id="PTHR43031">
    <property type="entry name" value="FAD-DEPENDENT OXIDOREDUCTASE"/>
    <property type="match status" value="1"/>
</dbReference>
<keyword evidence="3" id="KW-1185">Reference proteome</keyword>
<dbReference type="PROSITE" id="PS50206">
    <property type="entry name" value="RHODANESE_3"/>
    <property type="match status" value="1"/>
</dbReference>
<dbReference type="Pfam" id="PF00581">
    <property type="entry name" value="Rhodanese"/>
    <property type="match status" value="1"/>
</dbReference>
<protein>
    <submittedName>
        <fullName evidence="2">Rhodanese-related sulfurtransferase</fullName>
    </submittedName>
</protein>
<dbReference type="KEGG" id="scy:SCATT_03980"/>
<name>F8JPS1_STREN</name>
<dbReference type="STRING" id="1003195.SCATT_03980"/>
<dbReference type="Proteomes" id="UP000007842">
    <property type="component" value="Chromosome"/>
</dbReference>
<sequence>MTAPISRADLDEAINAGKVTVVDTLPPAYYAQQHLPGALNLTYDDVTEKAAELLPDISAIIVVYCTNAACGTSQAVANKLTALGYTNVLKYREGIQDWVAAGLPVEAST</sequence>
<dbReference type="SUPFAM" id="SSF52821">
    <property type="entry name" value="Rhodanese/Cell cycle control phosphatase"/>
    <property type="match status" value="1"/>
</dbReference>
<dbReference type="PANTHER" id="PTHR43031:SF1">
    <property type="entry name" value="PYRIDINE NUCLEOTIDE-DISULPHIDE OXIDOREDUCTASE"/>
    <property type="match status" value="1"/>
</dbReference>
<gene>
    <name evidence="2" type="ordered locus">SCATT_03980</name>
</gene>
<dbReference type="AlphaFoldDB" id="F8JPS1"/>
<feature type="domain" description="Rhodanese" evidence="1">
    <location>
        <begin position="15"/>
        <end position="107"/>
    </location>
</feature>
<accession>F8JPS1</accession>
<evidence type="ECO:0000313" key="2">
    <source>
        <dbReference type="EMBL" id="AEW92769.1"/>
    </source>
</evidence>
<dbReference type="InterPro" id="IPR001307">
    <property type="entry name" value="Thiosulphate_STrfase_CS"/>
</dbReference>
<keyword evidence="2" id="KW-0808">Transferase</keyword>
<accession>G8WNK7</accession>
<dbReference type="CDD" id="cd00158">
    <property type="entry name" value="RHOD"/>
    <property type="match status" value="1"/>
</dbReference>
<dbReference type="Gene3D" id="3.40.250.10">
    <property type="entry name" value="Rhodanese-like domain"/>
    <property type="match status" value="1"/>
</dbReference>
<dbReference type="eggNOG" id="COG0607">
    <property type="taxonomic scope" value="Bacteria"/>
</dbReference>
<proteinExistence type="predicted"/>
<dbReference type="KEGG" id="sct:SCAT_0386"/>
<dbReference type="RefSeq" id="WP_014141162.1">
    <property type="nucleotide sequence ID" value="NC_016111.1"/>
</dbReference>
<dbReference type="PROSITE" id="PS00380">
    <property type="entry name" value="RHODANESE_1"/>
    <property type="match status" value="1"/>
</dbReference>
<dbReference type="GO" id="GO:0004792">
    <property type="term" value="F:thiosulfate-cyanide sulfurtransferase activity"/>
    <property type="evidence" value="ECO:0007669"/>
    <property type="project" value="InterPro"/>
</dbReference>
<dbReference type="EMBL" id="CP003219">
    <property type="protein sequence ID" value="AEW92769.1"/>
    <property type="molecule type" value="Genomic_DNA"/>
</dbReference>
<dbReference type="InterPro" id="IPR001763">
    <property type="entry name" value="Rhodanese-like_dom"/>
</dbReference>
<evidence type="ECO:0000259" key="1">
    <source>
        <dbReference type="PROSITE" id="PS50206"/>
    </source>
</evidence>
<dbReference type="SMART" id="SM00450">
    <property type="entry name" value="RHOD"/>
    <property type="match status" value="1"/>
</dbReference>
<dbReference type="PATRIC" id="fig|1003195.11.peg.2027"/>
<dbReference type="InterPro" id="IPR050229">
    <property type="entry name" value="GlpE_sulfurtransferase"/>
</dbReference>
<organism evidence="2 3">
    <name type="scientific">Streptantibioticus cattleyicolor (strain ATCC 35852 / DSM 46488 / JCM 4925 / NBRC 14057 / NRRL 8057)</name>
    <name type="common">Streptomyces cattleya</name>
    <dbReference type="NCBI Taxonomy" id="1003195"/>
    <lineage>
        <taxon>Bacteria</taxon>
        <taxon>Bacillati</taxon>
        <taxon>Actinomycetota</taxon>
        <taxon>Actinomycetes</taxon>
        <taxon>Kitasatosporales</taxon>
        <taxon>Streptomycetaceae</taxon>
        <taxon>Streptantibioticus</taxon>
    </lineage>
</organism>
<dbReference type="InterPro" id="IPR036873">
    <property type="entry name" value="Rhodanese-like_dom_sf"/>
</dbReference>
<dbReference type="OrthoDB" id="9802991at2"/>
<reference evidence="3" key="1">
    <citation type="submission" date="2011-12" db="EMBL/GenBank/DDBJ databases">
        <title>Complete genome sequence of Streptomyces cattleya strain DSM 46488.</title>
        <authorList>
            <person name="Ou H.-Y."/>
            <person name="Li P."/>
            <person name="Zhao C."/>
            <person name="O'Hagan D."/>
            <person name="Deng Z."/>
        </authorList>
    </citation>
    <scope>NUCLEOTIDE SEQUENCE [LARGE SCALE GENOMIC DNA]</scope>
    <source>
        <strain evidence="3">ATCC 35852 / DSM 46488 / JCM 4925 / NBRC 14057 / NRRL 8057</strain>
    </source>
</reference>
<dbReference type="HOGENOM" id="CLU_089574_6_4_11"/>